<evidence type="ECO:0000256" key="3">
    <source>
        <dbReference type="ARBA" id="ARBA00016943"/>
    </source>
</evidence>
<comment type="similarity">
    <text evidence="1">Belongs to the carbohydrate kinase pfkB family.</text>
</comment>
<dbReference type="Gene3D" id="3.40.1190.20">
    <property type="match status" value="1"/>
</dbReference>
<feature type="binding site" evidence="12">
    <location>
        <begin position="263"/>
        <end position="264"/>
    </location>
    <ligand>
        <name>ATP</name>
        <dbReference type="ChEBI" id="CHEBI:30616"/>
    </ligand>
</feature>
<keyword evidence="5 12" id="KW-0479">Metal-binding</keyword>
<organism evidence="14">
    <name type="scientific">candidate division WOR-3 bacterium</name>
    <dbReference type="NCBI Taxonomy" id="2052148"/>
    <lineage>
        <taxon>Bacteria</taxon>
        <taxon>Bacteria division WOR-3</taxon>
    </lineage>
</organism>
<keyword evidence="9 12" id="KW-0460">Magnesium</keyword>
<keyword evidence="6 12" id="KW-0547">Nucleotide-binding</keyword>
<dbReference type="HAMAP" id="MF_01987">
    <property type="entry name" value="Ribokinase"/>
    <property type="match status" value="1"/>
</dbReference>
<dbReference type="GO" id="GO:0005829">
    <property type="term" value="C:cytosol"/>
    <property type="evidence" value="ECO:0007669"/>
    <property type="project" value="TreeGrafter"/>
</dbReference>
<dbReference type="PRINTS" id="PR00990">
    <property type="entry name" value="RIBOKINASE"/>
</dbReference>
<evidence type="ECO:0000256" key="10">
    <source>
        <dbReference type="ARBA" id="ARBA00022958"/>
    </source>
</evidence>
<dbReference type="PIRSF" id="PIRSF000535">
    <property type="entry name" value="1PFK/6PFK/LacC"/>
    <property type="match status" value="1"/>
</dbReference>
<evidence type="ECO:0000256" key="5">
    <source>
        <dbReference type="ARBA" id="ARBA00022723"/>
    </source>
</evidence>
<evidence type="ECO:0000313" key="14">
    <source>
        <dbReference type="EMBL" id="HHF53534.1"/>
    </source>
</evidence>
<keyword evidence="7 12" id="KW-0418">Kinase</keyword>
<dbReference type="GO" id="GO:0004747">
    <property type="term" value="F:ribokinase activity"/>
    <property type="evidence" value="ECO:0007669"/>
    <property type="project" value="UniProtKB-UniRule"/>
</dbReference>
<comment type="pathway">
    <text evidence="12">Carbohydrate metabolism; D-ribose degradation; D-ribose 5-phosphate from beta-D-ribopyranose: step 2/2.</text>
</comment>
<evidence type="ECO:0000256" key="4">
    <source>
        <dbReference type="ARBA" id="ARBA00022679"/>
    </source>
</evidence>
<dbReference type="UniPathway" id="UPA00916">
    <property type="reaction ID" value="UER00889"/>
</dbReference>
<proteinExistence type="inferred from homology"/>
<evidence type="ECO:0000256" key="7">
    <source>
        <dbReference type="ARBA" id="ARBA00022777"/>
    </source>
</evidence>
<dbReference type="PANTHER" id="PTHR10584">
    <property type="entry name" value="SUGAR KINASE"/>
    <property type="match status" value="1"/>
</dbReference>
<evidence type="ECO:0000259" key="13">
    <source>
        <dbReference type="Pfam" id="PF00294"/>
    </source>
</evidence>
<comment type="caution">
    <text evidence="14">The sequence shown here is derived from an EMBL/GenBank/DDBJ whole genome shotgun (WGS) entry which is preliminary data.</text>
</comment>
<comment type="catalytic activity">
    <reaction evidence="12">
        <text>D-ribose + ATP = D-ribose 5-phosphate + ADP + H(+)</text>
        <dbReference type="Rhea" id="RHEA:13697"/>
        <dbReference type="ChEBI" id="CHEBI:15378"/>
        <dbReference type="ChEBI" id="CHEBI:30616"/>
        <dbReference type="ChEBI" id="CHEBI:47013"/>
        <dbReference type="ChEBI" id="CHEBI:78346"/>
        <dbReference type="ChEBI" id="CHEBI:456216"/>
        <dbReference type="EC" id="2.7.1.15"/>
    </reaction>
</comment>
<evidence type="ECO:0000256" key="12">
    <source>
        <dbReference type="HAMAP-Rule" id="MF_01987"/>
    </source>
</evidence>
<comment type="subunit">
    <text evidence="12">Homodimer.</text>
</comment>
<reference evidence="14" key="1">
    <citation type="journal article" date="2020" name="mSystems">
        <title>Genome- and Community-Level Interaction Insights into Carbon Utilization and Element Cycling Functions of Hydrothermarchaeota in Hydrothermal Sediment.</title>
        <authorList>
            <person name="Zhou Z."/>
            <person name="Liu Y."/>
            <person name="Xu W."/>
            <person name="Pan J."/>
            <person name="Luo Z.H."/>
            <person name="Li M."/>
        </authorList>
    </citation>
    <scope>NUCLEOTIDE SEQUENCE [LARGE SCALE GENOMIC DNA]</scope>
    <source>
        <strain evidence="14">HyVt-96</strain>
    </source>
</reference>
<evidence type="ECO:0000256" key="2">
    <source>
        <dbReference type="ARBA" id="ARBA00012035"/>
    </source>
</evidence>
<evidence type="ECO:0000256" key="1">
    <source>
        <dbReference type="ARBA" id="ARBA00005380"/>
    </source>
</evidence>
<feature type="binding site" evidence="12">
    <location>
        <position position="196"/>
    </location>
    <ligand>
        <name>ATP</name>
        <dbReference type="ChEBI" id="CHEBI:30616"/>
    </ligand>
</feature>
<feature type="binding site" evidence="12">
    <location>
        <position position="288"/>
    </location>
    <ligand>
        <name>ATP</name>
        <dbReference type="ChEBI" id="CHEBI:30616"/>
    </ligand>
</feature>
<dbReference type="PROSITE" id="PS00583">
    <property type="entry name" value="PFKB_KINASES_1"/>
    <property type="match status" value="1"/>
</dbReference>
<dbReference type="PANTHER" id="PTHR10584:SF166">
    <property type="entry name" value="RIBOKINASE"/>
    <property type="match status" value="1"/>
</dbReference>
<keyword evidence="10 12" id="KW-0630">Potassium</keyword>
<dbReference type="InterPro" id="IPR002173">
    <property type="entry name" value="Carboh/pur_kinase_PfkB_CS"/>
</dbReference>
<keyword evidence="8 12" id="KW-0067">ATP-binding</keyword>
<accession>A0A7V5LUB6</accession>
<evidence type="ECO:0000256" key="11">
    <source>
        <dbReference type="ARBA" id="ARBA00023277"/>
    </source>
</evidence>
<comment type="activity regulation">
    <text evidence="12">Activated by a monovalent cation that binds near, but not in, the active site. The most likely occupant of the site in vivo is potassium. Ion binding induces a conformational change that may alter substrate affinity.</text>
</comment>
<name>A0A7V5LUB6_UNCW3</name>
<feature type="domain" description="Carbohydrate kinase PfkB" evidence="13">
    <location>
        <begin position="14"/>
        <end position="306"/>
    </location>
</feature>
<dbReference type="EC" id="2.7.1.15" evidence="2 12"/>
<dbReference type="Pfam" id="PF00294">
    <property type="entry name" value="PfkB"/>
    <property type="match status" value="1"/>
</dbReference>
<dbReference type="EMBL" id="DRTX01000217">
    <property type="protein sequence ID" value="HHF53534.1"/>
    <property type="molecule type" value="Genomic_DNA"/>
</dbReference>
<dbReference type="AlphaFoldDB" id="A0A7V5LUB6"/>
<comment type="function">
    <text evidence="12">Catalyzes the phosphorylation of ribose at O-5 in a reaction requiring ATP and magnesium. The resulting D-ribose-5-phosphate can then be used either for sythesis of nucleotides, histidine, and tryptophan, or as a component of the pentose phosphate pathway.</text>
</comment>
<feature type="binding site" evidence="12">
    <location>
        <begin position="23"/>
        <end position="25"/>
    </location>
    <ligand>
        <name>substrate</name>
    </ligand>
</feature>
<sequence length="323" mass="34629">MVRDGGGEMLKGNKLILVLGGINMDFVVKAERIPKPGETLIGSDFSVVPGGKGANQAVCIARLGGKVVLGGCLGNDYLGHKLKQGLEKEGVITDYLIIDKKEHSGVTVIIINKDGDNSIVLDPGANMKFSPQRAAPLKEILPQVSIVLAQLEIPIETIDFIFSEAKKLKIKTVLDTGPARPLPLSLLQNTDILSPNKTELEALVGEEIKDLECAKKKAEKLLSWGVETVILKLGEEGSYLLTNKGRSYFPAFKVKPVDTTAAGDAFMGALCLSLSKGDSLPQAVEFANLAGACAVTKMGAQPSLPTPEDINKLKNNLIRKRYR</sequence>
<protein>
    <recommendedName>
        <fullName evidence="3 12">Ribokinase</fullName>
        <shortName evidence="12">RK</shortName>
        <ecNumber evidence="2 12">2.7.1.15</ecNumber>
    </recommendedName>
</protein>
<feature type="binding site" evidence="12">
    <location>
        <position position="258"/>
    </location>
    <ligand>
        <name>K(+)</name>
        <dbReference type="ChEBI" id="CHEBI:29103"/>
    </ligand>
</feature>
<feature type="binding site" evidence="12">
    <location>
        <begin position="232"/>
        <end position="237"/>
    </location>
    <ligand>
        <name>ATP</name>
        <dbReference type="ChEBI" id="CHEBI:30616"/>
    </ligand>
</feature>
<feature type="binding site" evidence="12">
    <location>
        <position position="294"/>
    </location>
    <ligand>
        <name>K(+)</name>
        <dbReference type="ChEBI" id="CHEBI:29103"/>
    </ligand>
</feature>
<dbReference type="NCBIfam" id="TIGR02152">
    <property type="entry name" value="D_ribokin_bact"/>
    <property type="match status" value="1"/>
</dbReference>
<gene>
    <name evidence="12 14" type="primary">rbsK</name>
    <name evidence="14" type="ORF">ENL43_04140</name>
</gene>
<feature type="binding site" evidence="12">
    <location>
        <position position="297"/>
    </location>
    <ligand>
        <name>K(+)</name>
        <dbReference type="ChEBI" id="CHEBI:29103"/>
    </ligand>
</feature>
<comment type="caution">
    <text evidence="12">Lacks conserved residue(s) required for the propagation of feature annotation.</text>
</comment>
<dbReference type="Proteomes" id="UP000886050">
    <property type="component" value="Unassembled WGS sequence"/>
</dbReference>
<keyword evidence="11 12" id="KW-0119">Carbohydrate metabolism</keyword>
<evidence type="ECO:0000256" key="8">
    <source>
        <dbReference type="ARBA" id="ARBA00022840"/>
    </source>
</evidence>
<dbReference type="GO" id="GO:0046872">
    <property type="term" value="F:metal ion binding"/>
    <property type="evidence" value="ECO:0007669"/>
    <property type="project" value="UniProtKB-KW"/>
</dbReference>
<dbReference type="GO" id="GO:0019303">
    <property type="term" value="P:D-ribose catabolic process"/>
    <property type="evidence" value="ECO:0007669"/>
    <property type="project" value="UniProtKB-UniRule"/>
</dbReference>
<dbReference type="InterPro" id="IPR017583">
    <property type="entry name" value="Tagatose/fructose_Pkinase"/>
</dbReference>
<feature type="binding site" evidence="12">
    <location>
        <begin position="51"/>
        <end position="55"/>
    </location>
    <ligand>
        <name>substrate</name>
    </ligand>
</feature>
<keyword evidence="4 12" id="KW-0808">Transferase</keyword>
<feature type="binding site" evidence="12">
    <location>
        <position position="303"/>
    </location>
    <ligand>
        <name>K(+)</name>
        <dbReference type="ChEBI" id="CHEBI:29103"/>
    </ligand>
</feature>
<dbReference type="SUPFAM" id="SSF53613">
    <property type="entry name" value="Ribokinase-like"/>
    <property type="match status" value="1"/>
</dbReference>
<dbReference type="InterPro" id="IPR029056">
    <property type="entry name" value="Ribokinase-like"/>
</dbReference>
<dbReference type="CDD" id="cd01174">
    <property type="entry name" value="ribokinase"/>
    <property type="match status" value="1"/>
</dbReference>
<feature type="binding site" evidence="12">
    <location>
        <position position="299"/>
    </location>
    <ligand>
        <name>K(+)</name>
        <dbReference type="ChEBI" id="CHEBI:29103"/>
    </ligand>
</feature>
<dbReference type="InterPro" id="IPR002139">
    <property type="entry name" value="Ribo/fructo_kinase"/>
</dbReference>
<comment type="similarity">
    <text evidence="12">Belongs to the carbohydrate kinase PfkB family. Ribokinase subfamily.</text>
</comment>
<feature type="active site" description="Proton acceptor" evidence="12">
    <location>
        <position position="264"/>
    </location>
</feature>
<dbReference type="InterPro" id="IPR011611">
    <property type="entry name" value="PfkB_dom"/>
</dbReference>
<feature type="binding site" evidence="12">
    <location>
        <position position="152"/>
    </location>
    <ligand>
        <name>substrate</name>
    </ligand>
</feature>
<comment type="subcellular location">
    <subcellularLocation>
        <location evidence="12">Cytoplasm</location>
    </subcellularLocation>
</comment>
<evidence type="ECO:0000256" key="6">
    <source>
        <dbReference type="ARBA" id="ARBA00022741"/>
    </source>
</evidence>
<feature type="binding site" evidence="12">
    <location>
        <position position="264"/>
    </location>
    <ligand>
        <name>substrate</name>
    </ligand>
</feature>
<evidence type="ECO:0000256" key="9">
    <source>
        <dbReference type="ARBA" id="ARBA00022842"/>
    </source>
</evidence>
<dbReference type="GO" id="GO:0005524">
    <property type="term" value="F:ATP binding"/>
    <property type="evidence" value="ECO:0007669"/>
    <property type="project" value="UniProtKB-UniRule"/>
</dbReference>
<keyword evidence="12" id="KW-0963">Cytoplasm</keyword>
<feature type="binding site" evidence="12">
    <location>
        <position position="260"/>
    </location>
    <ligand>
        <name>K(+)</name>
        <dbReference type="ChEBI" id="CHEBI:29103"/>
    </ligand>
</feature>
<dbReference type="InterPro" id="IPR011877">
    <property type="entry name" value="Ribokinase"/>
</dbReference>
<comment type="cofactor">
    <cofactor evidence="12">
        <name>Mg(2+)</name>
        <dbReference type="ChEBI" id="CHEBI:18420"/>
    </cofactor>
    <text evidence="12">Requires a divalent cation, most likely magnesium in vivo, as an electrophilic catalyst to aid phosphoryl group transfer. It is the chelate of the metal and the nucleotide that is the actual substrate.</text>
</comment>